<feature type="domain" description="C2H2-type" evidence="7">
    <location>
        <begin position="45"/>
        <end position="69"/>
    </location>
</feature>
<dbReference type="Pfam" id="PF00096">
    <property type="entry name" value="zf-C2H2"/>
    <property type="match status" value="2"/>
</dbReference>
<sequence length="121" mass="13699">MDLSEKIFNEVDISIDGNVLAETDFGDISNSQWNESFEPISENIFKCKYCKNVSSLQHNLNRHIKALHSVSSYICPVCKLTFNRMDNLRRHQSTVHGQPFLQTTASTSESSSRIESTLLSS</sequence>
<dbReference type="PANTHER" id="PTHR24408">
    <property type="entry name" value="ZINC FINGER PROTEIN"/>
    <property type="match status" value="1"/>
</dbReference>
<dbReference type="OrthoDB" id="10004641at2759"/>
<evidence type="ECO:0000259" key="7">
    <source>
        <dbReference type="PROSITE" id="PS50157"/>
    </source>
</evidence>
<dbReference type="PANTHER" id="PTHR24408:SF58">
    <property type="entry name" value="TRANSCRIPTION FACTOR (TFIIIA), PUTATIVE (AFU_ORTHOLOGUE AFUA_1G05150)-RELATED"/>
    <property type="match status" value="1"/>
</dbReference>
<dbReference type="EMBL" id="BMAW01096766">
    <property type="protein sequence ID" value="GFS76374.1"/>
    <property type="molecule type" value="Genomic_DNA"/>
</dbReference>
<dbReference type="SUPFAM" id="SSF57667">
    <property type="entry name" value="beta-beta-alpha zinc fingers"/>
    <property type="match status" value="1"/>
</dbReference>
<gene>
    <name evidence="8" type="ORF">NPIL_266291</name>
</gene>
<evidence type="ECO:0000256" key="2">
    <source>
        <dbReference type="ARBA" id="ARBA00022737"/>
    </source>
</evidence>
<keyword evidence="2" id="KW-0677">Repeat</keyword>
<evidence type="ECO:0000313" key="8">
    <source>
        <dbReference type="EMBL" id="GFS76374.1"/>
    </source>
</evidence>
<dbReference type="PROSITE" id="PS00028">
    <property type="entry name" value="ZINC_FINGER_C2H2_1"/>
    <property type="match status" value="1"/>
</dbReference>
<keyword evidence="4" id="KW-0862">Zinc</keyword>
<dbReference type="InterPro" id="IPR013087">
    <property type="entry name" value="Znf_C2H2_type"/>
</dbReference>
<dbReference type="GO" id="GO:0008270">
    <property type="term" value="F:zinc ion binding"/>
    <property type="evidence" value="ECO:0007669"/>
    <property type="project" value="UniProtKB-KW"/>
</dbReference>
<keyword evidence="3 5" id="KW-0863">Zinc-finger</keyword>
<dbReference type="GO" id="GO:0043565">
    <property type="term" value="F:sequence-specific DNA binding"/>
    <property type="evidence" value="ECO:0007669"/>
    <property type="project" value="TreeGrafter"/>
</dbReference>
<evidence type="ECO:0000313" key="9">
    <source>
        <dbReference type="Proteomes" id="UP000887013"/>
    </source>
</evidence>
<feature type="region of interest" description="Disordered" evidence="6">
    <location>
        <begin position="99"/>
        <end position="121"/>
    </location>
</feature>
<dbReference type="GO" id="GO:0000981">
    <property type="term" value="F:DNA-binding transcription factor activity, RNA polymerase II-specific"/>
    <property type="evidence" value="ECO:0007669"/>
    <property type="project" value="TreeGrafter"/>
</dbReference>
<dbReference type="Gene3D" id="3.30.160.60">
    <property type="entry name" value="Classic Zinc Finger"/>
    <property type="match status" value="1"/>
</dbReference>
<evidence type="ECO:0000256" key="5">
    <source>
        <dbReference type="PROSITE-ProRule" id="PRU00042"/>
    </source>
</evidence>
<reference evidence="8" key="1">
    <citation type="submission" date="2020-08" db="EMBL/GenBank/DDBJ databases">
        <title>Multicomponent nature underlies the extraordinary mechanical properties of spider dragline silk.</title>
        <authorList>
            <person name="Kono N."/>
            <person name="Nakamura H."/>
            <person name="Mori M."/>
            <person name="Yoshida Y."/>
            <person name="Ohtoshi R."/>
            <person name="Malay A.D."/>
            <person name="Moran D.A.P."/>
            <person name="Tomita M."/>
            <person name="Numata K."/>
            <person name="Arakawa K."/>
        </authorList>
    </citation>
    <scope>NUCLEOTIDE SEQUENCE</scope>
</reference>
<evidence type="ECO:0000256" key="1">
    <source>
        <dbReference type="ARBA" id="ARBA00022723"/>
    </source>
</evidence>
<comment type="caution">
    <text evidence="8">The sequence shown here is derived from an EMBL/GenBank/DDBJ whole genome shotgun (WGS) entry which is preliminary data.</text>
</comment>
<organism evidence="8 9">
    <name type="scientific">Nephila pilipes</name>
    <name type="common">Giant wood spider</name>
    <name type="synonym">Nephila maculata</name>
    <dbReference type="NCBI Taxonomy" id="299642"/>
    <lineage>
        <taxon>Eukaryota</taxon>
        <taxon>Metazoa</taxon>
        <taxon>Ecdysozoa</taxon>
        <taxon>Arthropoda</taxon>
        <taxon>Chelicerata</taxon>
        <taxon>Arachnida</taxon>
        <taxon>Araneae</taxon>
        <taxon>Araneomorphae</taxon>
        <taxon>Entelegynae</taxon>
        <taxon>Araneoidea</taxon>
        <taxon>Nephilidae</taxon>
        <taxon>Nephila</taxon>
    </lineage>
</organism>
<keyword evidence="1" id="KW-0479">Metal-binding</keyword>
<dbReference type="AlphaFoldDB" id="A0A8X6MT59"/>
<feature type="compositionally biased region" description="Low complexity" evidence="6">
    <location>
        <begin position="103"/>
        <end position="121"/>
    </location>
</feature>
<protein>
    <recommendedName>
        <fullName evidence="7">C2H2-type domain-containing protein</fullName>
    </recommendedName>
</protein>
<dbReference type="PROSITE" id="PS50157">
    <property type="entry name" value="ZINC_FINGER_C2H2_2"/>
    <property type="match status" value="2"/>
</dbReference>
<name>A0A8X6MT59_NEPPI</name>
<dbReference type="SMART" id="SM00355">
    <property type="entry name" value="ZnF_C2H2"/>
    <property type="match status" value="2"/>
</dbReference>
<accession>A0A8X6MT59</accession>
<dbReference type="GO" id="GO:0005634">
    <property type="term" value="C:nucleus"/>
    <property type="evidence" value="ECO:0007669"/>
    <property type="project" value="TreeGrafter"/>
</dbReference>
<evidence type="ECO:0000256" key="3">
    <source>
        <dbReference type="ARBA" id="ARBA00022771"/>
    </source>
</evidence>
<dbReference type="InterPro" id="IPR036236">
    <property type="entry name" value="Znf_C2H2_sf"/>
</dbReference>
<dbReference type="Proteomes" id="UP000887013">
    <property type="component" value="Unassembled WGS sequence"/>
</dbReference>
<keyword evidence="9" id="KW-1185">Reference proteome</keyword>
<evidence type="ECO:0000256" key="6">
    <source>
        <dbReference type="SAM" id="MobiDB-lite"/>
    </source>
</evidence>
<feature type="domain" description="C2H2-type" evidence="7">
    <location>
        <begin position="73"/>
        <end position="96"/>
    </location>
</feature>
<evidence type="ECO:0000256" key="4">
    <source>
        <dbReference type="ARBA" id="ARBA00022833"/>
    </source>
</evidence>
<proteinExistence type="predicted"/>